<evidence type="ECO:0000256" key="1">
    <source>
        <dbReference type="SAM" id="MobiDB-lite"/>
    </source>
</evidence>
<organism evidence="3">
    <name type="scientific">freshwater metagenome</name>
    <dbReference type="NCBI Taxonomy" id="449393"/>
    <lineage>
        <taxon>unclassified sequences</taxon>
        <taxon>metagenomes</taxon>
        <taxon>ecological metagenomes</taxon>
    </lineage>
</organism>
<evidence type="ECO:0000313" key="3">
    <source>
        <dbReference type="EMBL" id="CAB4758326.1"/>
    </source>
</evidence>
<dbReference type="SUPFAM" id="SSF47413">
    <property type="entry name" value="lambda repressor-like DNA-binding domains"/>
    <property type="match status" value="1"/>
</dbReference>
<proteinExistence type="predicted"/>
<gene>
    <name evidence="3" type="ORF">UFOPK2786_01685</name>
</gene>
<dbReference type="Pfam" id="PF01381">
    <property type="entry name" value="HTH_3"/>
    <property type="match status" value="1"/>
</dbReference>
<dbReference type="PROSITE" id="PS50943">
    <property type="entry name" value="HTH_CROC1"/>
    <property type="match status" value="1"/>
</dbReference>
<dbReference type="EMBL" id="CAEZYW010000322">
    <property type="protein sequence ID" value="CAB4758326.1"/>
    <property type="molecule type" value="Genomic_DNA"/>
</dbReference>
<reference evidence="3" key="1">
    <citation type="submission" date="2020-05" db="EMBL/GenBank/DDBJ databases">
        <authorList>
            <person name="Chiriac C."/>
            <person name="Salcher M."/>
            <person name="Ghai R."/>
            <person name="Kavagutti S V."/>
        </authorList>
    </citation>
    <scope>NUCLEOTIDE SEQUENCE</scope>
</reference>
<dbReference type="InterPro" id="IPR001387">
    <property type="entry name" value="Cro/C1-type_HTH"/>
</dbReference>
<dbReference type="CDD" id="cd00093">
    <property type="entry name" value="HTH_XRE"/>
    <property type="match status" value="1"/>
</dbReference>
<dbReference type="Gene3D" id="1.10.260.40">
    <property type="entry name" value="lambda repressor-like DNA-binding domains"/>
    <property type="match status" value="1"/>
</dbReference>
<dbReference type="InterPro" id="IPR010982">
    <property type="entry name" value="Lambda_DNA-bd_dom_sf"/>
</dbReference>
<accession>A0A6J6UFD9</accession>
<dbReference type="GO" id="GO:0003677">
    <property type="term" value="F:DNA binding"/>
    <property type="evidence" value="ECO:0007669"/>
    <property type="project" value="InterPro"/>
</dbReference>
<feature type="region of interest" description="Disordered" evidence="1">
    <location>
        <begin position="115"/>
        <end position="151"/>
    </location>
</feature>
<feature type="domain" description="HTH cro/C1-type" evidence="2">
    <location>
        <begin position="29"/>
        <end position="84"/>
    </location>
</feature>
<dbReference type="SMART" id="SM00530">
    <property type="entry name" value="HTH_XRE"/>
    <property type="match status" value="1"/>
</dbReference>
<protein>
    <submittedName>
        <fullName evidence="3">Unannotated protein</fullName>
    </submittedName>
</protein>
<dbReference type="AlphaFoldDB" id="A0A6J6UFD9"/>
<name>A0A6J6UFD9_9ZZZZ</name>
<feature type="region of interest" description="Disordered" evidence="1">
    <location>
        <begin position="1"/>
        <end position="23"/>
    </location>
</feature>
<evidence type="ECO:0000259" key="2">
    <source>
        <dbReference type="PROSITE" id="PS50943"/>
    </source>
</evidence>
<sequence length="246" mass="26862">MSDAQYPWRRPPRSPVSGDRDASDFGYAMERLREHCGWARAEVAERSGSLAYSTVAGIENGHRPPSKRTLGPLARGLGVDRHDLEEFWQLVVARAPDDTLDSAWRSLLAEAEAGERHASPMVASSMASHRSFESRQARGPRASAPRSYGWSGADPFGDEIDDALEFESFSQLAAPLMVRLGGDSDREMPLASALEDEPSSTSHRDALARELHALASRLPQDDLATAVQVLRGLAAKAREEGTLLEQ</sequence>